<dbReference type="EMBL" id="JBHUDO010000003">
    <property type="protein sequence ID" value="MFD1646866.1"/>
    <property type="molecule type" value="Genomic_DNA"/>
</dbReference>
<keyword evidence="3" id="KW-1185">Reference proteome</keyword>
<feature type="transmembrane region" description="Helical" evidence="1">
    <location>
        <begin position="151"/>
        <end position="180"/>
    </location>
</feature>
<organism evidence="2 3">
    <name type="scientific">Haloarchaeobius litoreus</name>
    <dbReference type="NCBI Taxonomy" id="755306"/>
    <lineage>
        <taxon>Archaea</taxon>
        <taxon>Methanobacteriati</taxon>
        <taxon>Methanobacteriota</taxon>
        <taxon>Stenosarchaea group</taxon>
        <taxon>Halobacteria</taxon>
        <taxon>Halobacteriales</taxon>
        <taxon>Halorubellaceae</taxon>
        <taxon>Haloarchaeobius</taxon>
    </lineage>
</organism>
<sequence>MVASTSSTFTLFEEIAYRLGYGKLEDEISILPHPLISWGIVVFFVDVVVLQVLKEFEGYQATFFVNPTWLIQPVLGLLAPFVVVYLHTRYDEVLQNIDVASRTSDPELFERLCPRKIRLGLYAVLASYALYQFIYNIGVGTVTQVGGLSELIGVTVVLPLGYGILFAEFLATYIGILVFFPRRIRRTDFKINFLDPEGLGGLRPAGELMKSAYYFVVFGLIGFASMLYGPSIINNLTSSPYEAPGLIQDVLFTLVWILAIGTMVYGLSQIHWFMKRAKRRELTRLDREARELVEDPFDMERFEIRNKTEYDELRQRMEYINNTQEYPTTFTMWVQISIGILLPKAVQLVLSSV</sequence>
<feature type="transmembrane region" description="Helical" evidence="1">
    <location>
        <begin position="212"/>
        <end position="233"/>
    </location>
</feature>
<evidence type="ECO:0000313" key="3">
    <source>
        <dbReference type="Proteomes" id="UP001597034"/>
    </source>
</evidence>
<feature type="transmembrane region" description="Helical" evidence="1">
    <location>
        <begin position="119"/>
        <end position="139"/>
    </location>
</feature>
<reference evidence="2 3" key="1">
    <citation type="journal article" date="2019" name="Int. J. Syst. Evol. Microbiol.">
        <title>The Global Catalogue of Microorganisms (GCM) 10K type strain sequencing project: providing services to taxonomists for standard genome sequencing and annotation.</title>
        <authorList>
            <consortium name="The Broad Institute Genomics Platform"/>
            <consortium name="The Broad Institute Genome Sequencing Center for Infectious Disease"/>
            <person name="Wu L."/>
            <person name="Ma J."/>
        </authorList>
    </citation>
    <scope>NUCLEOTIDE SEQUENCE [LARGE SCALE GENOMIC DNA]</scope>
    <source>
        <strain evidence="2 3">CGMCC 1.10390</strain>
    </source>
</reference>
<protein>
    <submittedName>
        <fullName evidence="2">Uncharacterized protein</fullName>
    </submittedName>
</protein>
<accession>A0ABD6DKJ4</accession>
<dbReference type="Proteomes" id="UP001597034">
    <property type="component" value="Unassembled WGS sequence"/>
</dbReference>
<keyword evidence="1" id="KW-1133">Transmembrane helix</keyword>
<name>A0ABD6DKJ4_9EURY</name>
<dbReference type="AlphaFoldDB" id="A0ABD6DKJ4"/>
<dbReference type="RefSeq" id="WP_256401061.1">
    <property type="nucleotide sequence ID" value="NZ_JANHJR010000003.1"/>
</dbReference>
<feature type="transmembrane region" description="Helical" evidence="1">
    <location>
        <begin position="253"/>
        <end position="274"/>
    </location>
</feature>
<feature type="transmembrane region" description="Helical" evidence="1">
    <location>
        <begin position="35"/>
        <end position="53"/>
    </location>
</feature>
<gene>
    <name evidence="2" type="ORF">ACFSBL_14335</name>
</gene>
<feature type="transmembrane region" description="Helical" evidence="1">
    <location>
        <begin position="69"/>
        <end position="86"/>
    </location>
</feature>
<keyword evidence="1" id="KW-0812">Transmembrane</keyword>
<keyword evidence="1" id="KW-0472">Membrane</keyword>
<comment type="caution">
    <text evidence="2">The sequence shown here is derived from an EMBL/GenBank/DDBJ whole genome shotgun (WGS) entry which is preliminary data.</text>
</comment>
<proteinExistence type="predicted"/>
<evidence type="ECO:0000256" key="1">
    <source>
        <dbReference type="SAM" id="Phobius"/>
    </source>
</evidence>
<evidence type="ECO:0000313" key="2">
    <source>
        <dbReference type="EMBL" id="MFD1646866.1"/>
    </source>
</evidence>